<dbReference type="SMART" id="SM00212">
    <property type="entry name" value="UBCc"/>
    <property type="match status" value="1"/>
</dbReference>
<dbReference type="PANTHER" id="PTHR24067">
    <property type="entry name" value="UBIQUITIN-CONJUGATING ENZYME E2"/>
    <property type="match status" value="1"/>
</dbReference>
<dbReference type="GO" id="GO:0005524">
    <property type="term" value="F:ATP binding"/>
    <property type="evidence" value="ECO:0007669"/>
    <property type="project" value="UniProtKB-UniRule"/>
</dbReference>
<dbReference type="InterPro" id="IPR000608">
    <property type="entry name" value="UBC"/>
</dbReference>
<dbReference type="OrthoDB" id="6600758at2759"/>
<evidence type="ECO:0000256" key="2">
    <source>
        <dbReference type="ARBA" id="ARBA00022786"/>
    </source>
</evidence>
<organism evidence="6 7">
    <name type="scientific">Lupinus albus</name>
    <name type="common">White lupine</name>
    <name type="synonym">Lupinus termis</name>
    <dbReference type="NCBI Taxonomy" id="3870"/>
    <lineage>
        <taxon>Eukaryota</taxon>
        <taxon>Viridiplantae</taxon>
        <taxon>Streptophyta</taxon>
        <taxon>Embryophyta</taxon>
        <taxon>Tracheophyta</taxon>
        <taxon>Spermatophyta</taxon>
        <taxon>Magnoliopsida</taxon>
        <taxon>eudicotyledons</taxon>
        <taxon>Gunneridae</taxon>
        <taxon>Pentapetalae</taxon>
        <taxon>rosids</taxon>
        <taxon>fabids</taxon>
        <taxon>Fabales</taxon>
        <taxon>Fabaceae</taxon>
        <taxon>Papilionoideae</taxon>
        <taxon>50 kb inversion clade</taxon>
        <taxon>genistoids sensu lato</taxon>
        <taxon>core genistoids</taxon>
        <taxon>Genisteae</taxon>
        <taxon>Lupinus</taxon>
    </lineage>
</organism>
<dbReference type="PROSITE" id="PS50127">
    <property type="entry name" value="UBC_2"/>
    <property type="match status" value="1"/>
</dbReference>
<dbReference type="GO" id="GO:0016746">
    <property type="term" value="F:acyltransferase activity"/>
    <property type="evidence" value="ECO:0007669"/>
    <property type="project" value="UniProtKB-KW"/>
</dbReference>
<dbReference type="InterPro" id="IPR023313">
    <property type="entry name" value="UBQ-conjugating_AS"/>
</dbReference>
<comment type="similarity">
    <text evidence="4">Belongs to the ubiquitin-conjugating enzyme family.</text>
</comment>
<evidence type="ECO:0000313" key="6">
    <source>
        <dbReference type="EMBL" id="KAE9588406.1"/>
    </source>
</evidence>
<evidence type="ECO:0000256" key="3">
    <source>
        <dbReference type="PROSITE-ProRule" id="PRU10133"/>
    </source>
</evidence>
<dbReference type="PROSITE" id="PS00183">
    <property type="entry name" value="UBC_1"/>
    <property type="match status" value="1"/>
</dbReference>
<protein>
    <submittedName>
        <fullName evidence="6">Putative aminoacyltransferase, E1 ubiquitin-activating enzyme</fullName>
    </submittedName>
</protein>
<comment type="caution">
    <text evidence="6">The sequence shown here is derived from an EMBL/GenBank/DDBJ whole genome shotgun (WGS) entry which is preliminary data.</text>
</comment>
<feature type="domain" description="UBC core" evidence="5">
    <location>
        <begin position="4"/>
        <end position="159"/>
    </location>
</feature>
<dbReference type="InterPro" id="IPR050113">
    <property type="entry name" value="Ub_conjugating_enzyme"/>
</dbReference>
<keyword evidence="2 4" id="KW-0833">Ubl conjugation pathway</keyword>
<dbReference type="InterPro" id="IPR016135">
    <property type="entry name" value="UBQ-conjugating_enzyme/RWD"/>
</dbReference>
<keyword evidence="4" id="KW-0067">ATP-binding</keyword>
<evidence type="ECO:0000313" key="7">
    <source>
        <dbReference type="Proteomes" id="UP000447434"/>
    </source>
</evidence>
<keyword evidence="7" id="KW-1185">Reference proteome</keyword>
<reference evidence="7" key="1">
    <citation type="journal article" date="2020" name="Nat. Commun.">
        <title>Genome sequence of the cluster root forming white lupin.</title>
        <authorList>
            <person name="Hufnagel B."/>
            <person name="Marques A."/>
            <person name="Soriano A."/>
            <person name="Marques L."/>
            <person name="Divol F."/>
            <person name="Doumas P."/>
            <person name="Sallet E."/>
            <person name="Mancinotti D."/>
            <person name="Carrere S."/>
            <person name="Marande W."/>
            <person name="Arribat S."/>
            <person name="Keller J."/>
            <person name="Huneau C."/>
            <person name="Blein T."/>
            <person name="Aime D."/>
            <person name="Laguerre M."/>
            <person name="Taylor J."/>
            <person name="Schubert V."/>
            <person name="Nelson M."/>
            <person name="Geu-Flores F."/>
            <person name="Crespi M."/>
            <person name="Gallardo-Guerrero K."/>
            <person name="Delaux P.-M."/>
            <person name="Salse J."/>
            <person name="Berges H."/>
            <person name="Guyot R."/>
            <person name="Gouzy J."/>
            <person name="Peret B."/>
        </authorList>
    </citation>
    <scope>NUCLEOTIDE SEQUENCE [LARGE SCALE GENOMIC DNA]</scope>
    <source>
        <strain evidence="7">cv. Amiga</strain>
    </source>
</reference>
<dbReference type="Pfam" id="PF00179">
    <property type="entry name" value="UQ_con"/>
    <property type="match status" value="1"/>
</dbReference>
<keyword evidence="4" id="KW-0547">Nucleotide-binding</keyword>
<proteinExistence type="inferred from homology"/>
<dbReference type="CDD" id="cd23798">
    <property type="entry name" value="UBCc_UBE2I"/>
    <property type="match status" value="1"/>
</dbReference>
<keyword evidence="6" id="KW-0012">Acyltransferase</keyword>
<dbReference type="AlphaFoldDB" id="A0A6A4N0X7"/>
<dbReference type="SUPFAM" id="SSF54495">
    <property type="entry name" value="UBC-like"/>
    <property type="match status" value="1"/>
</dbReference>
<evidence type="ECO:0000259" key="5">
    <source>
        <dbReference type="PROSITE" id="PS50127"/>
    </source>
</evidence>
<keyword evidence="1 6" id="KW-0808">Transferase</keyword>
<evidence type="ECO:0000256" key="4">
    <source>
        <dbReference type="RuleBase" id="RU362109"/>
    </source>
</evidence>
<sequence length="162" mass="18726">MSGVARSRLAAERKAWRQNHPYGFVAKPYIGPDGSVNLMMWNCFIPGEAGVMQTCWEKGHYPITLIFNENYPTQSPRCHFPYGFLHPNVYKDSGEVCLSIIGYDWKPEITVKQILMGIQFLLNNPNPASPANSEFKMVFVQDRVEYERKVREQAQQYSRVLF</sequence>
<gene>
    <name evidence="6" type="ORF">Lalb_Chr22g0354991</name>
</gene>
<accession>A0A6A4N0X7</accession>
<dbReference type="Gene3D" id="3.10.110.10">
    <property type="entry name" value="Ubiquitin Conjugating Enzyme"/>
    <property type="match status" value="1"/>
</dbReference>
<name>A0A6A4N0X7_LUPAL</name>
<feature type="active site" description="Glycyl thioester intermediate" evidence="3">
    <location>
        <position position="97"/>
    </location>
</feature>
<evidence type="ECO:0000256" key="1">
    <source>
        <dbReference type="ARBA" id="ARBA00022679"/>
    </source>
</evidence>
<dbReference type="Proteomes" id="UP000447434">
    <property type="component" value="Chromosome 22"/>
</dbReference>
<dbReference type="EMBL" id="WOCE01000022">
    <property type="protein sequence ID" value="KAE9588406.1"/>
    <property type="molecule type" value="Genomic_DNA"/>
</dbReference>